<keyword evidence="4" id="KW-1185">Reference proteome</keyword>
<feature type="domain" description="DUF7702" evidence="2">
    <location>
        <begin position="6"/>
        <end position="252"/>
    </location>
</feature>
<dbReference type="Proteomes" id="UP001556367">
    <property type="component" value="Unassembled WGS sequence"/>
</dbReference>
<dbReference type="PANTHER" id="PTHR42109">
    <property type="entry name" value="UNPLACED GENOMIC SCAFFOLD UM_SCAF_CONTIG_1.265, WHOLE GENOME SHOTGUN SEQUENCE"/>
    <property type="match status" value="1"/>
</dbReference>
<protein>
    <recommendedName>
        <fullName evidence="2">DUF7702 domain-containing protein</fullName>
    </recommendedName>
</protein>
<dbReference type="PANTHER" id="PTHR42109:SF2">
    <property type="entry name" value="INTEGRAL MEMBRANE PROTEIN"/>
    <property type="match status" value="1"/>
</dbReference>
<keyword evidence="1" id="KW-0472">Membrane</keyword>
<feature type="transmembrane region" description="Helical" evidence="1">
    <location>
        <begin position="15"/>
        <end position="34"/>
    </location>
</feature>
<sequence length="265" mass="29220">MPTLPERGKIAAAEIAFYIPIALVTIVLVARYAFRRDAGWLFLFVYSLIRITNGALLVAAYEVSPPNLELFRAAVALDIAALAFLILATIGFLGLVGQYAFSESNRTIRIFRVIGLLALAALAISVAGAVQSNDPQNDGARHTGTILRRVGAVLYAVLWVVLFLTHIVCYSYRHHVLPERRTLLRGITLALLLIGVRVAYAIMNAWSAADELGFEPSANATLRRFNINTGEWQMWLILDLVMEYAATLVYLLSSTLIPLRKDGTM</sequence>
<organism evidence="3 4">
    <name type="scientific">Hohenbuehelia grisea</name>
    <dbReference type="NCBI Taxonomy" id="104357"/>
    <lineage>
        <taxon>Eukaryota</taxon>
        <taxon>Fungi</taxon>
        <taxon>Dikarya</taxon>
        <taxon>Basidiomycota</taxon>
        <taxon>Agaricomycotina</taxon>
        <taxon>Agaricomycetes</taxon>
        <taxon>Agaricomycetidae</taxon>
        <taxon>Agaricales</taxon>
        <taxon>Pleurotineae</taxon>
        <taxon>Pleurotaceae</taxon>
        <taxon>Hohenbuehelia</taxon>
    </lineage>
</organism>
<accession>A0ABR3J5P5</accession>
<keyword evidence="1" id="KW-1133">Transmembrane helix</keyword>
<evidence type="ECO:0000259" key="2">
    <source>
        <dbReference type="Pfam" id="PF24800"/>
    </source>
</evidence>
<evidence type="ECO:0000313" key="3">
    <source>
        <dbReference type="EMBL" id="KAL0950696.1"/>
    </source>
</evidence>
<feature type="transmembrane region" description="Helical" evidence="1">
    <location>
        <begin position="109"/>
        <end position="130"/>
    </location>
</feature>
<reference evidence="4" key="1">
    <citation type="submission" date="2024-06" db="EMBL/GenBank/DDBJ databases">
        <title>Multi-omics analyses provide insights into the biosynthesis of the anticancer antibiotic pleurotin in Hohenbuehelia grisea.</title>
        <authorList>
            <person name="Weaver J.A."/>
            <person name="Alberti F."/>
        </authorList>
    </citation>
    <scope>NUCLEOTIDE SEQUENCE [LARGE SCALE GENOMIC DNA]</scope>
    <source>
        <strain evidence="4">T-177</strain>
    </source>
</reference>
<dbReference type="Pfam" id="PF24800">
    <property type="entry name" value="DUF7702"/>
    <property type="match status" value="1"/>
</dbReference>
<feature type="transmembrane region" description="Helical" evidence="1">
    <location>
        <begin position="150"/>
        <end position="170"/>
    </location>
</feature>
<feature type="transmembrane region" description="Helical" evidence="1">
    <location>
        <begin position="73"/>
        <end position="97"/>
    </location>
</feature>
<evidence type="ECO:0000313" key="4">
    <source>
        <dbReference type="Proteomes" id="UP001556367"/>
    </source>
</evidence>
<feature type="transmembrane region" description="Helical" evidence="1">
    <location>
        <begin position="182"/>
        <end position="203"/>
    </location>
</feature>
<dbReference type="EMBL" id="JASNQZ010000011">
    <property type="protein sequence ID" value="KAL0950696.1"/>
    <property type="molecule type" value="Genomic_DNA"/>
</dbReference>
<keyword evidence="1" id="KW-0812">Transmembrane</keyword>
<dbReference type="InterPro" id="IPR056119">
    <property type="entry name" value="DUF7702"/>
</dbReference>
<proteinExistence type="predicted"/>
<name>A0ABR3J5P5_9AGAR</name>
<gene>
    <name evidence="3" type="ORF">HGRIS_007473</name>
</gene>
<comment type="caution">
    <text evidence="3">The sequence shown here is derived from an EMBL/GenBank/DDBJ whole genome shotgun (WGS) entry which is preliminary data.</text>
</comment>
<feature type="transmembrane region" description="Helical" evidence="1">
    <location>
        <begin position="232"/>
        <end position="252"/>
    </location>
</feature>
<feature type="transmembrane region" description="Helical" evidence="1">
    <location>
        <begin position="41"/>
        <end position="61"/>
    </location>
</feature>
<evidence type="ECO:0000256" key="1">
    <source>
        <dbReference type="SAM" id="Phobius"/>
    </source>
</evidence>